<dbReference type="GO" id="GO:0007160">
    <property type="term" value="P:cell-matrix adhesion"/>
    <property type="evidence" value="ECO:0007669"/>
    <property type="project" value="TreeGrafter"/>
</dbReference>
<dbReference type="InterPro" id="IPR042381">
    <property type="entry name" value="CD96"/>
</dbReference>
<dbReference type="GO" id="GO:0006954">
    <property type="term" value="P:inflammatory response"/>
    <property type="evidence" value="ECO:0007669"/>
    <property type="project" value="TreeGrafter"/>
</dbReference>
<dbReference type="SMART" id="SM00408">
    <property type="entry name" value="IGc2"/>
    <property type="match status" value="2"/>
</dbReference>
<dbReference type="SMART" id="SM00409">
    <property type="entry name" value="IG"/>
    <property type="match status" value="2"/>
</dbReference>
<evidence type="ECO:0000256" key="1">
    <source>
        <dbReference type="SAM" id="SignalP"/>
    </source>
</evidence>
<feature type="domain" description="Ig-like" evidence="2">
    <location>
        <begin position="30"/>
        <end position="139"/>
    </location>
</feature>
<evidence type="ECO:0000259" key="2">
    <source>
        <dbReference type="PROSITE" id="PS50835"/>
    </source>
</evidence>
<sequence length="382" mass="42148">TVITLQNMTGKVLGIAFHLLLFSSVIQGLKHVELIHKEAVEAVEGQNVSLPCLVKNVSGLNVVSLEWKKDETKLGMYNSAHGHYYHWSNVTIQIKQDEAKKLSGSHLLLLHVNKWDSGVYVCEITSFPLGSFRKETNLTEIKLACEVDGGIEVNYGENALIHCSVSSNDAQYRWTKNENVVSDDASLKLWSVTGAHAGAYKLTVNTGGKTLHRVFTIVVLSATTGEPSCIFFSFFFLPLLSVGHTLEVQHANTLTAASRDMDDSATYLFYTKITKHCFNVSPHMSSEQALHNNENSSSEMHKDTKFASHAPNFASGMCASGSTVKYLWMISHLLIMHVLTNANSAQILMMCPSSVGILCFSSSGHYNRHIFMTNGKFIQGIV</sequence>
<reference evidence="3" key="3">
    <citation type="submission" date="2025-09" db="UniProtKB">
        <authorList>
            <consortium name="Ensembl"/>
        </authorList>
    </citation>
    <scope>IDENTIFICATION</scope>
</reference>
<dbReference type="PANTHER" id="PTHR15317:SF1">
    <property type="entry name" value="T-CELL SURFACE PROTEIN TACTILE"/>
    <property type="match status" value="1"/>
</dbReference>
<dbReference type="InterPro" id="IPR003598">
    <property type="entry name" value="Ig_sub2"/>
</dbReference>
<accession>A0A8C6PND0</accession>
<dbReference type="Ensembl" id="ENSNFUT00015047537.1">
    <property type="protein sequence ID" value="ENSNFUP00015045547.1"/>
    <property type="gene ID" value="ENSNFUG00015021653.1"/>
</dbReference>
<name>A0A8C6PND0_NOTFU</name>
<feature type="signal peptide" evidence="1">
    <location>
        <begin position="1"/>
        <end position="28"/>
    </location>
</feature>
<dbReference type="AlphaFoldDB" id="A0A8C6PND0"/>
<dbReference type="PROSITE" id="PS50835">
    <property type="entry name" value="IG_LIKE"/>
    <property type="match status" value="2"/>
</dbReference>
<dbReference type="GeneTree" id="ENSGT00530000066564"/>
<dbReference type="Pfam" id="PF07686">
    <property type="entry name" value="V-set"/>
    <property type="match status" value="1"/>
</dbReference>
<dbReference type="InterPro" id="IPR036179">
    <property type="entry name" value="Ig-like_dom_sf"/>
</dbReference>
<dbReference type="InterPro" id="IPR013783">
    <property type="entry name" value="Ig-like_fold"/>
</dbReference>
<keyword evidence="1" id="KW-0732">Signal</keyword>
<dbReference type="Gene3D" id="2.60.40.10">
    <property type="entry name" value="Immunoglobulins"/>
    <property type="match status" value="2"/>
</dbReference>
<evidence type="ECO:0000313" key="4">
    <source>
        <dbReference type="Proteomes" id="UP000694548"/>
    </source>
</evidence>
<feature type="chain" id="PRO_5034896553" description="Ig-like domain-containing protein" evidence="1">
    <location>
        <begin position="29"/>
        <end position="382"/>
    </location>
</feature>
<dbReference type="Pfam" id="PF13895">
    <property type="entry name" value="Ig_2"/>
    <property type="match status" value="1"/>
</dbReference>
<dbReference type="InterPro" id="IPR003599">
    <property type="entry name" value="Ig_sub"/>
</dbReference>
<dbReference type="Proteomes" id="UP000694548">
    <property type="component" value="Chromosome sgr11"/>
</dbReference>
<keyword evidence="4" id="KW-1185">Reference proteome</keyword>
<dbReference type="InterPro" id="IPR013106">
    <property type="entry name" value="Ig_V-set"/>
</dbReference>
<reference evidence="3" key="1">
    <citation type="submission" date="2014-08" db="EMBL/GenBank/DDBJ databases">
        <authorList>
            <person name="Senf B."/>
            <person name="Petzold A."/>
            <person name="Downie B.R."/>
            <person name="Koch P."/>
            <person name="Platzer M."/>
        </authorList>
    </citation>
    <scope>NUCLEOTIDE SEQUENCE [LARGE SCALE GENOMIC DNA]</scope>
    <source>
        <strain evidence="3">GRZ</strain>
    </source>
</reference>
<organism evidence="3 4">
    <name type="scientific">Nothobranchius furzeri</name>
    <name type="common">Turquoise killifish</name>
    <dbReference type="NCBI Taxonomy" id="105023"/>
    <lineage>
        <taxon>Eukaryota</taxon>
        <taxon>Metazoa</taxon>
        <taxon>Chordata</taxon>
        <taxon>Craniata</taxon>
        <taxon>Vertebrata</taxon>
        <taxon>Euteleostomi</taxon>
        <taxon>Actinopterygii</taxon>
        <taxon>Neopterygii</taxon>
        <taxon>Teleostei</taxon>
        <taxon>Neoteleostei</taxon>
        <taxon>Acanthomorphata</taxon>
        <taxon>Ovalentaria</taxon>
        <taxon>Atherinomorphae</taxon>
        <taxon>Cyprinodontiformes</taxon>
        <taxon>Nothobranchiidae</taxon>
        <taxon>Nothobranchius</taxon>
    </lineage>
</organism>
<feature type="domain" description="Ig-like" evidence="2">
    <location>
        <begin position="156"/>
        <end position="216"/>
    </location>
</feature>
<proteinExistence type="predicted"/>
<protein>
    <recommendedName>
        <fullName evidence="2">Ig-like domain-containing protein</fullName>
    </recommendedName>
</protein>
<dbReference type="SUPFAM" id="SSF48726">
    <property type="entry name" value="Immunoglobulin"/>
    <property type="match status" value="2"/>
</dbReference>
<dbReference type="InterPro" id="IPR007110">
    <property type="entry name" value="Ig-like_dom"/>
</dbReference>
<evidence type="ECO:0000313" key="3">
    <source>
        <dbReference type="Ensembl" id="ENSNFUP00015045547.1"/>
    </source>
</evidence>
<dbReference type="PANTHER" id="PTHR15317">
    <property type="entry name" value="T-CELL SURFACE PROTEIN TACTILE"/>
    <property type="match status" value="1"/>
</dbReference>
<reference evidence="3" key="2">
    <citation type="submission" date="2025-08" db="UniProtKB">
        <authorList>
            <consortium name="Ensembl"/>
        </authorList>
    </citation>
    <scope>IDENTIFICATION</scope>
</reference>